<keyword evidence="1" id="KW-1133">Transmembrane helix</keyword>
<protein>
    <recommendedName>
        <fullName evidence="4">DUF2933 domain-containing protein</fullName>
    </recommendedName>
</protein>
<dbReference type="InterPro" id="IPR021682">
    <property type="entry name" value="DUF2933"/>
</dbReference>
<accession>A0ABP7E6R9</accession>
<dbReference type="Proteomes" id="UP001500051">
    <property type="component" value="Unassembled WGS sequence"/>
</dbReference>
<evidence type="ECO:0000313" key="3">
    <source>
        <dbReference type="Proteomes" id="UP001500051"/>
    </source>
</evidence>
<keyword evidence="1" id="KW-0472">Membrane</keyword>
<sequence length="86" mass="9140">MNHDGQPPTGPGAVTADNKRVKWFGAIVLALAALGLVLYLVTDHGPHLLAALPYAGIIVVMTAHLFLHRGHSHGGHQSTDHRHGKT</sequence>
<comment type="caution">
    <text evidence="2">The sequence shown here is derived from an EMBL/GenBank/DDBJ whole genome shotgun (WGS) entry which is preliminary data.</text>
</comment>
<evidence type="ECO:0000256" key="1">
    <source>
        <dbReference type="SAM" id="Phobius"/>
    </source>
</evidence>
<reference evidence="3" key="1">
    <citation type="journal article" date="2019" name="Int. J. Syst. Evol. Microbiol.">
        <title>The Global Catalogue of Microorganisms (GCM) 10K type strain sequencing project: providing services to taxonomists for standard genome sequencing and annotation.</title>
        <authorList>
            <consortium name="The Broad Institute Genomics Platform"/>
            <consortium name="The Broad Institute Genome Sequencing Center for Infectious Disease"/>
            <person name="Wu L."/>
            <person name="Ma J."/>
        </authorList>
    </citation>
    <scope>NUCLEOTIDE SEQUENCE [LARGE SCALE GENOMIC DNA]</scope>
    <source>
        <strain evidence="3">JCM 16548</strain>
    </source>
</reference>
<feature type="transmembrane region" description="Helical" evidence="1">
    <location>
        <begin position="47"/>
        <end position="67"/>
    </location>
</feature>
<name>A0ABP7E6R9_9ACTN</name>
<dbReference type="Pfam" id="PF11666">
    <property type="entry name" value="DUF2933"/>
    <property type="match status" value="1"/>
</dbReference>
<organism evidence="2 3">
    <name type="scientific">Microlunatus aurantiacus</name>
    <dbReference type="NCBI Taxonomy" id="446786"/>
    <lineage>
        <taxon>Bacteria</taxon>
        <taxon>Bacillati</taxon>
        <taxon>Actinomycetota</taxon>
        <taxon>Actinomycetes</taxon>
        <taxon>Propionibacteriales</taxon>
        <taxon>Propionibacteriaceae</taxon>
        <taxon>Microlunatus</taxon>
    </lineage>
</organism>
<feature type="transmembrane region" description="Helical" evidence="1">
    <location>
        <begin position="21"/>
        <end position="41"/>
    </location>
</feature>
<evidence type="ECO:0008006" key="4">
    <source>
        <dbReference type="Google" id="ProtNLM"/>
    </source>
</evidence>
<gene>
    <name evidence="2" type="ORF">GCM10022204_36260</name>
</gene>
<dbReference type="RefSeq" id="WP_344813869.1">
    <property type="nucleotide sequence ID" value="NZ_BAAAYX010000019.1"/>
</dbReference>
<evidence type="ECO:0000313" key="2">
    <source>
        <dbReference type="EMBL" id="GAA3713924.1"/>
    </source>
</evidence>
<keyword evidence="1" id="KW-0812">Transmembrane</keyword>
<keyword evidence="3" id="KW-1185">Reference proteome</keyword>
<proteinExistence type="predicted"/>
<dbReference type="EMBL" id="BAAAYX010000019">
    <property type="protein sequence ID" value="GAA3713924.1"/>
    <property type="molecule type" value="Genomic_DNA"/>
</dbReference>